<dbReference type="GO" id="GO:0043495">
    <property type="term" value="F:protein-membrane adaptor activity"/>
    <property type="evidence" value="ECO:0007669"/>
    <property type="project" value="InterPro"/>
</dbReference>
<evidence type="ECO:0000256" key="4">
    <source>
        <dbReference type="ARBA" id="ARBA00022737"/>
    </source>
</evidence>
<keyword evidence="3" id="KW-0926">Vacuole</keyword>
<evidence type="ECO:0000256" key="3">
    <source>
        <dbReference type="ARBA" id="ARBA00022554"/>
    </source>
</evidence>
<dbReference type="InterPro" id="IPR000225">
    <property type="entry name" value="Armadillo"/>
</dbReference>
<comment type="subcellular location">
    <subcellularLocation>
        <location evidence="1">Vacuole membrane</location>
        <topology evidence="1">Lipid-anchor</topology>
    </subcellularLocation>
</comment>
<evidence type="ECO:0000256" key="5">
    <source>
        <dbReference type="ARBA" id="ARBA00023136"/>
    </source>
</evidence>
<proteinExistence type="inferred from homology"/>
<keyword evidence="4" id="KW-0677">Repeat</keyword>
<dbReference type="Gene3D" id="1.25.10.10">
    <property type="entry name" value="Leucine-rich Repeat Variant"/>
    <property type="match status" value="6"/>
</dbReference>
<dbReference type="PANTHER" id="PTHR47249:SF1">
    <property type="entry name" value="VACUOLAR PROTEIN 8"/>
    <property type="match status" value="1"/>
</dbReference>
<evidence type="ECO:0000256" key="6">
    <source>
        <dbReference type="ARBA" id="ARBA00023288"/>
    </source>
</evidence>
<keyword evidence="6" id="KW-0449">Lipoprotein</keyword>
<dbReference type="Proteomes" id="UP001219525">
    <property type="component" value="Unassembled WGS sequence"/>
</dbReference>
<dbReference type="GO" id="GO:0071562">
    <property type="term" value="P:nucleus-vacuole junction assembly"/>
    <property type="evidence" value="ECO:0007669"/>
    <property type="project" value="InterPro"/>
</dbReference>
<accession>A0AAD6V7S1</accession>
<evidence type="ECO:0000256" key="2">
    <source>
        <dbReference type="ARBA" id="ARBA00005462"/>
    </source>
</evidence>
<evidence type="ECO:0000313" key="9">
    <source>
        <dbReference type="Proteomes" id="UP001219525"/>
    </source>
</evidence>
<evidence type="ECO:0000256" key="7">
    <source>
        <dbReference type="ARBA" id="ARBA00026209"/>
    </source>
</evidence>
<comment type="caution">
    <text evidence="8">The sequence shown here is derived from an EMBL/GenBank/DDBJ whole genome shotgun (WGS) entry which is preliminary data.</text>
</comment>
<dbReference type="SUPFAM" id="SSF48371">
    <property type="entry name" value="ARM repeat"/>
    <property type="match status" value="3"/>
</dbReference>
<dbReference type="GO" id="GO:0005774">
    <property type="term" value="C:vacuolar membrane"/>
    <property type="evidence" value="ECO:0007669"/>
    <property type="project" value="UniProtKB-SubCell"/>
</dbReference>
<keyword evidence="5" id="KW-0472">Membrane</keyword>
<dbReference type="InterPro" id="IPR045156">
    <property type="entry name" value="Vac8"/>
</dbReference>
<dbReference type="EMBL" id="JARJCW010000044">
    <property type="protein sequence ID" value="KAJ7205243.1"/>
    <property type="molecule type" value="Genomic_DNA"/>
</dbReference>
<gene>
    <name evidence="8" type="ORF">GGX14DRAFT_397787</name>
</gene>
<reference evidence="8" key="1">
    <citation type="submission" date="2023-03" db="EMBL/GenBank/DDBJ databases">
        <title>Massive genome expansion in bonnet fungi (Mycena s.s.) driven by repeated elements and novel gene families across ecological guilds.</title>
        <authorList>
            <consortium name="Lawrence Berkeley National Laboratory"/>
            <person name="Harder C.B."/>
            <person name="Miyauchi S."/>
            <person name="Viragh M."/>
            <person name="Kuo A."/>
            <person name="Thoen E."/>
            <person name="Andreopoulos B."/>
            <person name="Lu D."/>
            <person name="Skrede I."/>
            <person name="Drula E."/>
            <person name="Henrissat B."/>
            <person name="Morin E."/>
            <person name="Kohler A."/>
            <person name="Barry K."/>
            <person name="LaButti K."/>
            <person name="Morin E."/>
            <person name="Salamov A."/>
            <person name="Lipzen A."/>
            <person name="Mereny Z."/>
            <person name="Hegedus B."/>
            <person name="Baldrian P."/>
            <person name="Stursova M."/>
            <person name="Weitz H."/>
            <person name="Taylor A."/>
            <person name="Grigoriev I.V."/>
            <person name="Nagy L.G."/>
            <person name="Martin F."/>
            <person name="Kauserud H."/>
        </authorList>
    </citation>
    <scope>NUCLEOTIDE SEQUENCE</scope>
    <source>
        <strain evidence="8">9144</strain>
    </source>
</reference>
<dbReference type="InterPro" id="IPR016024">
    <property type="entry name" value="ARM-type_fold"/>
</dbReference>
<comment type="similarity">
    <text evidence="2">Belongs to the beta-catenin family.</text>
</comment>
<sequence length="965" mass="105890">MPPLSRSQTIPSLHSWWSDSNTPGATVNLHALSKPLMRVLYHWQAREFIRINQGVRLSKDTMDIFLSYLHYKHVSVATRTLVMEELNTRAKTTSAEDASVIVELLKRDAVLTSLLQSPTSSVKTLACDLLRNLMMQDLLVKASTSLHWTGSKDLTHSHSDGDPKVRRSAMFALSGISQWPEGAEAVVDAKAHEHAMALFKSPDAGIRASTCYMLGNLASHERTWAAALSINPCFQLVPLLSDQDIQVRGYAAFALANLSRWLQGAQSVVDAKALKHTLVLLHSTDAKAQSNACLMLGHLADHKETWPAILGIDPCWHLVYLLRLTQSHSNQDVQVCRSATLALANISQWIEGAQSVLDAEAPGYASDLLKSPDPSIRAYTCLMLGNLASYKVTWSGILSPNHCLQLVSLLSNHQDIQVCRYAVLTLANLSQWLKGARSALNAKAPKYALDLLTSADANTRAYTCLMLGNLASHEVTWAAILRTPPDFPASRKGSWPGVLSIIPCLKLASLLDDQNIQVCQFATLALANLSQWFKGAKLVVNAKVPERALTLLNSNDDETRAEACRILGNLADHESTWPVILAINPCWQLVNMLSNIGCCPGNLNESCLQLMSQLSDQDTQVRRYAALALANISQWPKGAESVVDVKAPEHALALLKSPDTGTRAYTCYMLANLADHQETWAAILAIDPCLQLVSLLRNQDIQVYQYAALMLANLTCVPVAALAVTKISNQWLEGAEFVVYAEAPIHAMALLNSNDDKTRAEACRILGNLAWHEVTSGDVLAVNPCFQLVSQLDKKTGVIHFKSDHDIQVCRYAALALANLSLWIQGAKSVVNAKALEYTLALLNCTDAKVQAYACLMLGNLSDHKATWPAVLAINPCLQLVSFLTGDEEPDSYTLTVIKMWKSVNVQHWHWQTSVNSESDMNLRLSQTLVELLRQVLSILSLVSQLIPTGSPHPVAPQQCSLRTH</sequence>
<dbReference type="SMART" id="SM00185">
    <property type="entry name" value="ARM"/>
    <property type="match status" value="10"/>
</dbReference>
<evidence type="ECO:0000313" key="8">
    <source>
        <dbReference type="EMBL" id="KAJ7205243.1"/>
    </source>
</evidence>
<dbReference type="PANTHER" id="PTHR47249">
    <property type="entry name" value="VACUOLAR PROTEIN 8"/>
    <property type="match status" value="1"/>
</dbReference>
<dbReference type="AlphaFoldDB" id="A0AAD6V7S1"/>
<keyword evidence="9" id="KW-1185">Reference proteome</keyword>
<name>A0AAD6V7S1_9AGAR</name>
<organism evidence="8 9">
    <name type="scientific">Mycena pura</name>
    <dbReference type="NCBI Taxonomy" id="153505"/>
    <lineage>
        <taxon>Eukaryota</taxon>
        <taxon>Fungi</taxon>
        <taxon>Dikarya</taxon>
        <taxon>Basidiomycota</taxon>
        <taxon>Agaricomycotina</taxon>
        <taxon>Agaricomycetes</taxon>
        <taxon>Agaricomycetidae</taxon>
        <taxon>Agaricales</taxon>
        <taxon>Marasmiineae</taxon>
        <taxon>Mycenaceae</taxon>
        <taxon>Mycena</taxon>
    </lineage>
</organism>
<dbReference type="InterPro" id="IPR011989">
    <property type="entry name" value="ARM-like"/>
</dbReference>
<protein>
    <recommendedName>
        <fullName evidence="7">Vacuolar protein 8</fullName>
    </recommendedName>
</protein>
<evidence type="ECO:0000256" key="1">
    <source>
        <dbReference type="ARBA" id="ARBA00004592"/>
    </source>
</evidence>